<evidence type="ECO:0000259" key="7">
    <source>
        <dbReference type="Pfam" id="PF01171"/>
    </source>
</evidence>
<keyword evidence="6" id="KW-0963">Cytoplasm</keyword>
<evidence type="ECO:0000256" key="1">
    <source>
        <dbReference type="ARBA" id="ARBA00022598"/>
    </source>
</evidence>
<dbReference type="InterPro" id="IPR012094">
    <property type="entry name" value="tRNA_Ile_lys_synt"/>
</dbReference>
<dbReference type="GO" id="GO:0005737">
    <property type="term" value="C:cytoplasm"/>
    <property type="evidence" value="ECO:0007669"/>
    <property type="project" value="UniProtKB-SubCell"/>
</dbReference>
<dbReference type="EMBL" id="CP064654">
    <property type="protein sequence ID" value="QPD00334.1"/>
    <property type="molecule type" value="Genomic_DNA"/>
</dbReference>
<dbReference type="Proteomes" id="UP000594459">
    <property type="component" value="Chromosome"/>
</dbReference>
<dbReference type="HAMAP" id="MF_01161">
    <property type="entry name" value="tRNA_Ile_lys_synt"/>
    <property type="match status" value="1"/>
</dbReference>
<comment type="domain">
    <text evidence="6">The N-terminal region contains the highly conserved SGGXDS motif, predicted to be a P-loop motif involved in ATP binding.</text>
</comment>
<dbReference type="AlphaFoldDB" id="A0A7S8F7B3"/>
<dbReference type="GO" id="GO:0005524">
    <property type="term" value="F:ATP binding"/>
    <property type="evidence" value="ECO:0007669"/>
    <property type="project" value="UniProtKB-UniRule"/>
</dbReference>
<dbReference type="InterPro" id="IPR014729">
    <property type="entry name" value="Rossmann-like_a/b/a_fold"/>
</dbReference>
<keyword evidence="1 6" id="KW-0436">Ligase</keyword>
<sequence length="301" mass="32293">MLLAVSGGPDSLAMLLLAHAAIPGQVEAATVNHRLRAAAAKEAAYVAGICERLGVRHKVLEVDVAEGNIQAEARSARYDALAGWMEEREISTMATGHQLDDQAETFLMRLNRGSGLGGLAGIRKLTGVPGHEYLRLIRPVLGWRRSELQAVVEAAGIEAVTDPSNEDDQFDRVRMRKALASADWLDIPAIARSAELLAHADASLDWVVSREWMECVSQGDGSITYRALKTGLGGDRVIRPALLVRIFRVLGATLDLSAAGALVGNLESGKAGNVAGIHAEAIDVAGERLWQFRPENPRRTG</sequence>
<name>A0A7S8F7B3_9SPHN</name>
<comment type="function">
    <text evidence="6">Ligates lysine onto the cytidine present at position 34 of the AUA codon-specific tRNA(Ile) that contains the anticodon CAU, in an ATP-dependent manner. Cytidine is converted to lysidine, thus changing the amino acid specificity of the tRNA from methionine to isoleucine.</text>
</comment>
<dbReference type="Pfam" id="PF01171">
    <property type="entry name" value="ATP_bind_3"/>
    <property type="match status" value="1"/>
</dbReference>
<comment type="catalytic activity">
    <reaction evidence="5 6">
        <text>cytidine(34) in tRNA(Ile2) + L-lysine + ATP = lysidine(34) in tRNA(Ile2) + AMP + diphosphate + H(+)</text>
        <dbReference type="Rhea" id="RHEA:43744"/>
        <dbReference type="Rhea" id="RHEA-COMP:10625"/>
        <dbReference type="Rhea" id="RHEA-COMP:10670"/>
        <dbReference type="ChEBI" id="CHEBI:15378"/>
        <dbReference type="ChEBI" id="CHEBI:30616"/>
        <dbReference type="ChEBI" id="CHEBI:32551"/>
        <dbReference type="ChEBI" id="CHEBI:33019"/>
        <dbReference type="ChEBI" id="CHEBI:82748"/>
        <dbReference type="ChEBI" id="CHEBI:83665"/>
        <dbReference type="ChEBI" id="CHEBI:456215"/>
        <dbReference type="EC" id="6.3.4.19"/>
    </reaction>
</comment>
<evidence type="ECO:0000256" key="5">
    <source>
        <dbReference type="ARBA" id="ARBA00048539"/>
    </source>
</evidence>
<dbReference type="SUPFAM" id="SSF52402">
    <property type="entry name" value="Adenine nucleotide alpha hydrolases-like"/>
    <property type="match status" value="1"/>
</dbReference>
<comment type="similarity">
    <text evidence="6">Belongs to the tRNA(Ile)-lysidine synthase family.</text>
</comment>
<keyword evidence="9" id="KW-1185">Reference proteome</keyword>
<dbReference type="CDD" id="cd01992">
    <property type="entry name" value="TilS_N"/>
    <property type="match status" value="1"/>
</dbReference>
<dbReference type="PANTHER" id="PTHR43033:SF1">
    <property type="entry name" value="TRNA(ILE)-LYSIDINE SYNTHASE-RELATED"/>
    <property type="match status" value="1"/>
</dbReference>
<feature type="domain" description="tRNA(Ile)-lysidine/2-thiocytidine synthase N-terminal" evidence="7">
    <location>
        <begin position="2"/>
        <end position="177"/>
    </location>
</feature>
<comment type="subcellular location">
    <subcellularLocation>
        <location evidence="6">Cytoplasm</location>
    </subcellularLocation>
</comment>
<evidence type="ECO:0000313" key="8">
    <source>
        <dbReference type="EMBL" id="QPD00334.1"/>
    </source>
</evidence>
<dbReference type="EC" id="6.3.4.19" evidence="6"/>
<dbReference type="GO" id="GO:0006400">
    <property type="term" value="P:tRNA modification"/>
    <property type="evidence" value="ECO:0007669"/>
    <property type="project" value="UniProtKB-UniRule"/>
</dbReference>
<dbReference type="InterPro" id="IPR011063">
    <property type="entry name" value="TilS/TtcA_N"/>
</dbReference>
<evidence type="ECO:0000256" key="3">
    <source>
        <dbReference type="ARBA" id="ARBA00022741"/>
    </source>
</evidence>
<dbReference type="InterPro" id="IPR012795">
    <property type="entry name" value="tRNA_Ile_lys_synt_N"/>
</dbReference>
<dbReference type="NCBIfam" id="TIGR02432">
    <property type="entry name" value="lysidine_TilS_N"/>
    <property type="match status" value="1"/>
</dbReference>
<dbReference type="Gene3D" id="3.40.50.620">
    <property type="entry name" value="HUPs"/>
    <property type="match status" value="1"/>
</dbReference>
<proteinExistence type="inferred from homology"/>
<organism evidence="8 9">
    <name type="scientific">Qipengyuania soli</name>
    <dbReference type="NCBI Taxonomy" id="2782568"/>
    <lineage>
        <taxon>Bacteria</taxon>
        <taxon>Pseudomonadati</taxon>
        <taxon>Pseudomonadota</taxon>
        <taxon>Alphaproteobacteria</taxon>
        <taxon>Sphingomonadales</taxon>
        <taxon>Erythrobacteraceae</taxon>
        <taxon>Qipengyuania</taxon>
    </lineage>
</organism>
<evidence type="ECO:0000256" key="2">
    <source>
        <dbReference type="ARBA" id="ARBA00022694"/>
    </source>
</evidence>
<evidence type="ECO:0000313" key="9">
    <source>
        <dbReference type="Proteomes" id="UP000594459"/>
    </source>
</evidence>
<keyword evidence="3 6" id="KW-0547">Nucleotide-binding</keyword>
<protein>
    <recommendedName>
        <fullName evidence="6">tRNA(Ile)-lysidine synthase</fullName>
        <ecNumber evidence="6">6.3.4.19</ecNumber>
    </recommendedName>
    <alternativeName>
        <fullName evidence="6">tRNA(Ile)-2-lysyl-cytidine synthase</fullName>
    </alternativeName>
    <alternativeName>
        <fullName evidence="6">tRNA(Ile)-lysidine synthetase</fullName>
    </alternativeName>
</protein>
<accession>A0A7S8F7B3</accession>
<dbReference type="KEGG" id="qso:IRL76_01300"/>
<keyword evidence="2 6" id="KW-0819">tRNA processing</keyword>
<keyword evidence="4 6" id="KW-0067">ATP-binding</keyword>
<reference evidence="8 9" key="1">
    <citation type="submission" date="2020-11" db="EMBL/GenBank/DDBJ databases">
        <title>The genome sequence of Erythrobacter sp. 6D36.</title>
        <authorList>
            <person name="Liu Y."/>
        </authorList>
    </citation>
    <scope>NUCLEOTIDE SEQUENCE [LARGE SCALE GENOMIC DNA]</scope>
    <source>
        <strain evidence="8 9">6D36</strain>
    </source>
</reference>
<evidence type="ECO:0000256" key="6">
    <source>
        <dbReference type="HAMAP-Rule" id="MF_01161"/>
    </source>
</evidence>
<dbReference type="PANTHER" id="PTHR43033">
    <property type="entry name" value="TRNA(ILE)-LYSIDINE SYNTHASE-RELATED"/>
    <property type="match status" value="1"/>
</dbReference>
<dbReference type="GO" id="GO:0032267">
    <property type="term" value="F:tRNA(Ile)-lysidine synthase activity"/>
    <property type="evidence" value="ECO:0007669"/>
    <property type="project" value="UniProtKB-EC"/>
</dbReference>
<evidence type="ECO:0000256" key="4">
    <source>
        <dbReference type="ARBA" id="ARBA00022840"/>
    </source>
</evidence>
<gene>
    <name evidence="6 8" type="primary">tilS</name>
    <name evidence="8" type="ORF">IRL76_01300</name>
</gene>
<feature type="binding site" evidence="6">
    <location>
        <begin position="6"/>
        <end position="11"/>
    </location>
    <ligand>
        <name>ATP</name>
        <dbReference type="ChEBI" id="CHEBI:30616"/>
    </ligand>
</feature>